<evidence type="ECO:0000256" key="10">
    <source>
        <dbReference type="ARBA" id="ARBA00023303"/>
    </source>
</evidence>
<dbReference type="Gene3D" id="2.60.40.1400">
    <property type="entry name" value="G protein-activated inward rectifier potassium channel 1"/>
    <property type="match status" value="1"/>
</dbReference>
<keyword evidence="3 11" id="KW-0633">Potassium transport</keyword>
<sequence length="540" mass="62053">MEERLTEKVIHRKASRGSDCHIEINESQIDGNNNKLITDIEETAEVGSTHDTDEAEECRDNIKATFLRKLPAKANKSLPKQVACEAREDAVNKFRYQRFRSDSELITIYPSYSENTLERPRKHYWKNPDPIKINCNPKYVRYPSQWSRRESLPIPSNNSPNLNEYDVAQRKRRTSTYLSNWDASLAKYGRSVGRSKKLRLIQQSGECNVQFSNVHKRSLRYLNDIFTTFLELPWRYNIFIFLFIFVTSWIVFAMCWWTLHEISDLDANNVSCVAGVDSFKTALLFSIETQQTIGYGTRAINDRCEFGFLLLMLQSVFGAVTQCLVTGIIFSKLARPNRRAETVIFSKKAVICSGGNGDSTLNLEFRLGDMRNSQLIGIAMKAVVVRKTFLENGKYVTLCQKRMQLCTESDDDFYYLAWPIRVIHKIDDCSPFWGATQDQISHAEFEILIVLEASCEATGSTVQVKTSYLPSEIDYGFKLAPLFTRTKLNGQYKVDYSKFHETIPDDNMPKTDPRISKRNYIMANSLMTNGSLPSFEDEKS</sequence>
<dbReference type="KEGG" id="hro:HELRODRAFT_107917"/>
<dbReference type="eggNOG" id="KOG3827">
    <property type="taxonomic scope" value="Eukaryota"/>
</dbReference>
<dbReference type="AlphaFoldDB" id="T1EED8"/>
<dbReference type="GeneID" id="20194940"/>
<evidence type="ECO:0000256" key="12">
    <source>
        <dbReference type="SAM" id="Phobius"/>
    </source>
</evidence>
<feature type="domain" description="Potassium channel inwardly rectifying transmembrane" evidence="13">
    <location>
        <begin position="201"/>
        <end position="336"/>
    </location>
</feature>
<dbReference type="InterPro" id="IPR040445">
    <property type="entry name" value="Kir_TM"/>
</dbReference>
<keyword evidence="5 11" id="KW-0851">Voltage-gated channel</keyword>
<comment type="subcellular location">
    <subcellularLocation>
        <location evidence="1 11">Membrane</location>
        <topology evidence="1 11">Multi-pass membrane protein</topology>
    </subcellularLocation>
</comment>
<evidence type="ECO:0000256" key="8">
    <source>
        <dbReference type="ARBA" id="ARBA00023065"/>
    </source>
</evidence>
<dbReference type="Pfam" id="PF01007">
    <property type="entry name" value="IRK"/>
    <property type="match status" value="1"/>
</dbReference>
<dbReference type="Proteomes" id="UP000015101">
    <property type="component" value="Unassembled WGS sequence"/>
</dbReference>
<dbReference type="InterPro" id="IPR014756">
    <property type="entry name" value="Ig_E-set"/>
</dbReference>
<reference evidence="17" key="1">
    <citation type="submission" date="2012-12" db="EMBL/GenBank/DDBJ databases">
        <authorList>
            <person name="Hellsten U."/>
            <person name="Grimwood J."/>
            <person name="Chapman J.A."/>
            <person name="Shapiro H."/>
            <person name="Aerts A."/>
            <person name="Otillar R.P."/>
            <person name="Terry A.Y."/>
            <person name="Boore J.L."/>
            <person name="Simakov O."/>
            <person name="Marletaz F."/>
            <person name="Cho S.-J."/>
            <person name="Edsinger-Gonzales E."/>
            <person name="Havlak P."/>
            <person name="Kuo D.-H."/>
            <person name="Larsson T."/>
            <person name="Lv J."/>
            <person name="Arendt D."/>
            <person name="Savage R."/>
            <person name="Osoegawa K."/>
            <person name="de Jong P."/>
            <person name="Lindberg D.R."/>
            <person name="Seaver E.C."/>
            <person name="Weisblat D.A."/>
            <person name="Putnam N.H."/>
            <person name="Grigoriev I.V."/>
            <person name="Rokhsar D.S."/>
        </authorList>
    </citation>
    <scope>NUCLEOTIDE SEQUENCE</scope>
</reference>
<dbReference type="PANTHER" id="PTHR11767">
    <property type="entry name" value="INWARD RECTIFIER POTASSIUM CHANNEL"/>
    <property type="match status" value="1"/>
</dbReference>
<evidence type="ECO:0000256" key="6">
    <source>
        <dbReference type="ARBA" id="ARBA00022958"/>
    </source>
</evidence>
<dbReference type="EMBL" id="AMQM01001710">
    <property type="status" value="NOT_ANNOTATED_CDS"/>
    <property type="molecule type" value="Genomic_DNA"/>
</dbReference>
<keyword evidence="4 11" id="KW-0812">Transmembrane</keyword>
<dbReference type="STRING" id="6412.T1EED8"/>
<dbReference type="PRINTS" id="PR01320">
    <property type="entry name" value="KIRCHANNEL"/>
</dbReference>
<organism evidence="16 17">
    <name type="scientific">Helobdella robusta</name>
    <name type="common">Californian leech</name>
    <dbReference type="NCBI Taxonomy" id="6412"/>
    <lineage>
        <taxon>Eukaryota</taxon>
        <taxon>Metazoa</taxon>
        <taxon>Spiralia</taxon>
        <taxon>Lophotrochozoa</taxon>
        <taxon>Annelida</taxon>
        <taxon>Clitellata</taxon>
        <taxon>Hirudinea</taxon>
        <taxon>Rhynchobdellida</taxon>
        <taxon>Glossiphoniidae</taxon>
        <taxon>Helobdella</taxon>
    </lineage>
</organism>
<dbReference type="SUPFAM" id="SSF81296">
    <property type="entry name" value="E set domains"/>
    <property type="match status" value="1"/>
</dbReference>
<dbReference type="CTD" id="20194940"/>
<evidence type="ECO:0000256" key="11">
    <source>
        <dbReference type="RuleBase" id="RU003822"/>
    </source>
</evidence>
<feature type="domain" description="Inward rectifier potassium channel C-terminal" evidence="14">
    <location>
        <begin position="343"/>
        <end position="504"/>
    </location>
</feature>
<dbReference type="EMBL" id="KB097571">
    <property type="protein sequence ID" value="ESN94674.1"/>
    <property type="molecule type" value="Genomic_DNA"/>
</dbReference>
<dbReference type="Pfam" id="PF17655">
    <property type="entry name" value="IRK_C"/>
    <property type="match status" value="1"/>
</dbReference>
<keyword evidence="9 12" id="KW-0472">Membrane</keyword>
<dbReference type="GO" id="GO:0005242">
    <property type="term" value="F:inward rectifier potassium channel activity"/>
    <property type="evidence" value="ECO:0000318"/>
    <property type="project" value="GO_Central"/>
</dbReference>
<proteinExistence type="inferred from homology"/>
<evidence type="ECO:0000256" key="2">
    <source>
        <dbReference type="ARBA" id="ARBA00022448"/>
    </source>
</evidence>
<dbReference type="GO" id="GO:0034765">
    <property type="term" value="P:regulation of monoatomic ion transmembrane transport"/>
    <property type="evidence" value="ECO:0000318"/>
    <property type="project" value="GO_Central"/>
</dbReference>
<keyword evidence="7 12" id="KW-1133">Transmembrane helix</keyword>
<keyword evidence="8 11" id="KW-0406">Ion transport</keyword>
<dbReference type="HOGENOM" id="CLU_504611_0_0_1"/>
<evidence type="ECO:0000259" key="14">
    <source>
        <dbReference type="Pfam" id="PF17655"/>
    </source>
</evidence>
<dbReference type="OrthoDB" id="273257at2759"/>
<gene>
    <name evidence="16" type="primary">20194940</name>
    <name evidence="15" type="ORF">HELRODRAFT_107917</name>
</gene>
<evidence type="ECO:0008006" key="18">
    <source>
        <dbReference type="Google" id="ProtNLM"/>
    </source>
</evidence>
<keyword evidence="6 11" id="KW-0630">Potassium</keyword>
<name>T1EED8_HELRO</name>
<reference evidence="16" key="3">
    <citation type="submission" date="2015-06" db="UniProtKB">
        <authorList>
            <consortium name="EnsemblMetazoa"/>
        </authorList>
    </citation>
    <scope>IDENTIFICATION</scope>
</reference>
<protein>
    <recommendedName>
        <fullName evidence="18">Inward rectifier potassium channel C-terminal domain-containing protein</fullName>
    </recommendedName>
</protein>
<dbReference type="InParanoid" id="T1EED8"/>
<dbReference type="RefSeq" id="XP_009027712.1">
    <property type="nucleotide sequence ID" value="XM_009029464.1"/>
</dbReference>
<evidence type="ECO:0000256" key="7">
    <source>
        <dbReference type="ARBA" id="ARBA00022989"/>
    </source>
</evidence>
<evidence type="ECO:0000256" key="4">
    <source>
        <dbReference type="ARBA" id="ARBA00022692"/>
    </source>
</evidence>
<dbReference type="InterPro" id="IPR041647">
    <property type="entry name" value="IRK_C"/>
</dbReference>
<evidence type="ECO:0000256" key="9">
    <source>
        <dbReference type="ARBA" id="ARBA00023136"/>
    </source>
</evidence>
<keyword evidence="2 11" id="KW-0813">Transport</keyword>
<keyword evidence="10 11" id="KW-0407">Ion channel</keyword>
<evidence type="ECO:0000256" key="3">
    <source>
        <dbReference type="ARBA" id="ARBA00022538"/>
    </source>
</evidence>
<evidence type="ECO:0000313" key="16">
    <source>
        <dbReference type="EnsemblMetazoa" id="HelroP107917"/>
    </source>
</evidence>
<feature type="transmembrane region" description="Helical" evidence="12">
    <location>
        <begin position="238"/>
        <end position="259"/>
    </location>
</feature>
<evidence type="ECO:0000256" key="5">
    <source>
        <dbReference type="ARBA" id="ARBA00022882"/>
    </source>
</evidence>
<dbReference type="InterPro" id="IPR013518">
    <property type="entry name" value="K_chnl_inward-rec_Kir_cyto"/>
</dbReference>
<dbReference type="InterPro" id="IPR016449">
    <property type="entry name" value="K_chnl_inward-rec_Kir"/>
</dbReference>
<feature type="transmembrane region" description="Helical" evidence="12">
    <location>
        <begin position="306"/>
        <end position="330"/>
    </location>
</feature>
<evidence type="ECO:0000256" key="1">
    <source>
        <dbReference type="ARBA" id="ARBA00004141"/>
    </source>
</evidence>
<comment type="similarity">
    <text evidence="11">Belongs to the inward rectifier-type potassium channel (TC 1.A.2.1) family.</text>
</comment>
<accession>T1EED8</accession>
<dbReference type="PANTHER" id="PTHR11767:SF102">
    <property type="entry name" value="INWARDLY RECTIFYING POTASSIUM CHANNEL 1, ISOFORM F"/>
    <property type="match status" value="1"/>
</dbReference>
<evidence type="ECO:0000259" key="13">
    <source>
        <dbReference type="Pfam" id="PF01007"/>
    </source>
</evidence>
<dbReference type="GO" id="GO:1990573">
    <property type="term" value="P:potassium ion import across plasma membrane"/>
    <property type="evidence" value="ECO:0000318"/>
    <property type="project" value="GO_Central"/>
</dbReference>
<evidence type="ECO:0000313" key="17">
    <source>
        <dbReference type="Proteomes" id="UP000015101"/>
    </source>
</evidence>
<dbReference type="GO" id="GO:0034702">
    <property type="term" value="C:monoatomic ion channel complex"/>
    <property type="evidence" value="ECO:0007669"/>
    <property type="project" value="UniProtKB-KW"/>
</dbReference>
<dbReference type="Gene3D" id="1.10.287.70">
    <property type="match status" value="1"/>
</dbReference>
<keyword evidence="17" id="KW-1185">Reference proteome</keyword>
<evidence type="ECO:0000313" key="15">
    <source>
        <dbReference type="EMBL" id="ESN94674.1"/>
    </source>
</evidence>
<dbReference type="SUPFAM" id="SSF81324">
    <property type="entry name" value="Voltage-gated potassium channels"/>
    <property type="match status" value="1"/>
</dbReference>
<dbReference type="GO" id="GO:0005886">
    <property type="term" value="C:plasma membrane"/>
    <property type="evidence" value="ECO:0000318"/>
    <property type="project" value="GO_Central"/>
</dbReference>
<dbReference type="EnsemblMetazoa" id="HelroT107917">
    <property type="protein sequence ID" value="HelroP107917"/>
    <property type="gene ID" value="HelroG107917"/>
</dbReference>
<reference evidence="15 17" key="2">
    <citation type="journal article" date="2013" name="Nature">
        <title>Insights into bilaterian evolution from three spiralian genomes.</title>
        <authorList>
            <person name="Simakov O."/>
            <person name="Marletaz F."/>
            <person name="Cho S.J."/>
            <person name="Edsinger-Gonzales E."/>
            <person name="Havlak P."/>
            <person name="Hellsten U."/>
            <person name="Kuo D.H."/>
            <person name="Larsson T."/>
            <person name="Lv J."/>
            <person name="Arendt D."/>
            <person name="Savage R."/>
            <person name="Osoegawa K."/>
            <person name="de Jong P."/>
            <person name="Grimwood J."/>
            <person name="Chapman J.A."/>
            <person name="Shapiro H."/>
            <person name="Aerts A."/>
            <person name="Otillar R.P."/>
            <person name="Terry A.Y."/>
            <person name="Boore J.L."/>
            <person name="Grigoriev I.V."/>
            <person name="Lindberg D.R."/>
            <person name="Seaver E.C."/>
            <person name="Weisblat D.A."/>
            <person name="Putnam N.H."/>
            <person name="Rokhsar D.S."/>
        </authorList>
    </citation>
    <scope>NUCLEOTIDE SEQUENCE</scope>
</reference>